<organism evidence="1 2">
    <name type="scientific">Halobacterium hubeiense</name>
    <dbReference type="NCBI Taxonomy" id="1407499"/>
    <lineage>
        <taxon>Archaea</taxon>
        <taxon>Methanobacteriati</taxon>
        <taxon>Methanobacteriota</taxon>
        <taxon>Stenosarchaea group</taxon>
        <taxon>Halobacteria</taxon>
        <taxon>Halobacteriales</taxon>
        <taxon>Halobacteriaceae</taxon>
        <taxon>Halobacterium</taxon>
    </lineage>
</organism>
<gene>
    <name evidence="1" type="ORF">HHUB_4188</name>
</gene>
<dbReference type="AlphaFoldDB" id="A0A0U5H6Y0"/>
<dbReference type="OrthoDB" id="321791at2157"/>
<reference evidence="2" key="1">
    <citation type="journal article" date="2016" name="Environ. Microbiol.">
        <title>The complete genome of a viable archaeum isolated from 123-million-year-old rock salt.</title>
        <authorList>
            <person name="Jaakkola S.T."/>
            <person name="Pfeiffer F."/>
            <person name="Ravantti J.J."/>
            <person name="Guo Q."/>
            <person name="Liu Y."/>
            <person name="Chen X."/>
            <person name="Ma H."/>
            <person name="Yang C."/>
            <person name="Oksanen H.M."/>
            <person name="Bamford D.H."/>
        </authorList>
    </citation>
    <scope>NUCLEOTIDE SEQUENCE</scope>
    <source>
        <strain evidence="2">JI20-1</strain>
        <plasmid evidence="2">Plasmid pSTJ001</plasmid>
    </source>
</reference>
<geneLocation type="plasmid" evidence="2">
    <name>pSTJ001</name>
</geneLocation>
<dbReference type="Proteomes" id="UP000066737">
    <property type="component" value="Plasmid pSTJ001"/>
</dbReference>
<dbReference type="KEGG" id="hhb:Hhub_4188"/>
<dbReference type="EMBL" id="LN831303">
    <property type="protein sequence ID" value="CQH63792.1"/>
    <property type="molecule type" value="Genomic_DNA"/>
</dbReference>
<name>A0A0U5H6Y0_9EURY</name>
<evidence type="ECO:0000313" key="2">
    <source>
        <dbReference type="Proteomes" id="UP000066737"/>
    </source>
</evidence>
<dbReference type="RefSeq" id="WP_059058589.1">
    <property type="nucleotide sequence ID" value="NZ_LN831303.1"/>
</dbReference>
<keyword evidence="2" id="KW-1185">Reference proteome</keyword>
<accession>A0A0U5H6Y0</accession>
<sequence>MNIEPSDIRNSDTRDVVLDLISEVTKSGEDMEEKETRGDKTTDLKLYIVDSSEDLQGRFSEAGLDVAEDENTKKAARDFFQHVVIEEESVNEDITFLKVTTPRYERTDEAIVIDRGDALWFLTTELKEWLEDTIENVIKYLPQLERVYLPSKDLEDSMRGIVDSEIAGFTAEYHSQHKDRDATLQFHGAETGDLNTAEEAFSATPTRIEFNQKNSPTTAIQGSGSNDGFAKLESVREGSEGKAADTLLNISNEFVKRGTEQFAVNADTSWTLLEPGFVVDEFTSIELHSPERDEAEFLDEELEEEVLSKNRYQYGRWGEDTFFVYDKEHEEVFELGIESTELVLHARESTTALSLRSFCRTVLDTFDSTYSVSKEETRVKAQ</sequence>
<protein>
    <submittedName>
        <fullName evidence="1">Uncharacterized protein</fullName>
    </submittedName>
</protein>
<evidence type="ECO:0000313" key="1">
    <source>
        <dbReference type="EMBL" id="CQH63792.1"/>
    </source>
</evidence>
<dbReference type="GeneID" id="26660512"/>
<proteinExistence type="predicted"/>